<accession>A0A1F6ERC9</accession>
<gene>
    <name evidence="2" type="ORF">A3A34_01675</name>
</gene>
<evidence type="ECO:0000313" key="3">
    <source>
        <dbReference type="Proteomes" id="UP000178587"/>
    </source>
</evidence>
<sequence>MTRTISGIIFCACLFTLSAPLFVHAFPFGGQISLIRPCYNNAIFVRVGPPRGGDFIWTPSTKTYLFSPPRRAGQWLLGLTGVPYQCIVTLQPLDTWPGIHIMMMGSSR</sequence>
<feature type="chain" id="PRO_5009524199" description="Secreted protein" evidence="1">
    <location>
        <begin position="26"/>
        <end position="108"/>
    </location>
</feature>
<evidence type="ECO:0000256" key="1">
    <source>
        <dbReference type="SAM" id="SignalP"/>
    </source>
</evidence>
<dbReference type="AlphaFoldDB" id="A0A1F6ERC9"/>
<evidence type="ECO:0000313" key="2">
    <source>
        <dbReference type="EMBL" id="OGG76180.1"/>
    </source>
</evidence>
<reference evidence="2 3" key="1">
    <citation type="journal article" date="2016" name="Nat. Commun.">
        <title>Thousands of microbial genomes shed light on interconnected biogeochemical processes in an aquifer system.</title>
        <authorList>
            <person name="Anantharaman K."/>
            <person name="Brown C.T."/>
            <person name="Hug L.A."/>
            <person name="Sharon I."/>
            <person name="Castelle C.J."/>
            <person name="Probst A.J."/>
            <person name="Thomas B.C."/>
            <person name="Singh A."/>
            <person name="Wilkins M.J."/>
            <person name="Karaoz U."/>
            <person name="Brodie E.L."/>
            <person name="Williams K.H."/>
            <person name="Hubbard S.S."/>
            <person name="Banfield J.F."/>
        </authorList>
    </citation>
    <scope>NUCLEOTIDE SEQUENCE [LARGE SCALE GENOMIC DNA]</scope>
</reference>
<proteinExistence type="predicted"/>
<protein>
    <recommendedName>
        <fullName evidence="4">Secreted protein</fullName>
    </recommendedName>
</protein>
<dbReference type="Proteomes" id="UP000178587">
    <property type="component" value="Unassembled WGS sequence"/>
</dbReference>
<name>A0A1F6ERC9_9BACT</name>
<keyword evidence="1" id="KW-0732">Signal</keyword>
<feature type="signal peptide" evidence="1">
    <location>
        <begin position="1"/>
        <end position="25"/>
    </location>
</feature>
<dbReference type="STRING" id="1798507.A3A34_01675"/>
<comment type="caution">
    <text evidence="2">The sequence shown here is derived from an EMBL/GenBank/DDBJ whole genome shotgun (WGS) entry which is preliminary data.</text>
</comment>
<dbReference type="EMBL" id="MFLU01000002">
    <property type="protein sequence ID" value="OGG76180.1"/>
    <property type="molecule type" value="Genomic_DNA"/>
</dbReference>
<evidence type="ECO:0008006" key="4">
    <source>
        <dbReference type="Google" id="ProtNLM"/>
    </source>
</evidence>
<organism evidence="2 3">
    <name type="scientific">Candidatus Kaiserbacteria bacterium RIFCSPLOWO2_01_FULL_50_24</name>
    <dbReference type="NCBI Taxonomy" id="1798507"/>
    <lineage>
        <taxon>Bacteria</taxon>
        <taxon>Candidatus Kaiseribacteriota</taxon>
    </lineage>
</organism>